<organism evidence="2 3">
    <name type="scientific">Breznakia pachnodae</name>
    <dbReference type="NCBI Taxonomy" id="265178"/>
    <lineage>
        <taxon>Bacteria</taxon>
        <taxon>Bacillati</taxon>
        <taxon>Bacillota</taxon>
        <taxon>Erysipelotrichia</taxon>
        <taxon>Erysipelotrichales</taxon>
        <taxon>Erysipelotrichaceae</taxon>
        <taxon>Breznakia</taxon>
    </lineage>
</organism>
<proteinExistence type="predicted"/>
<dbReference type="EMBL" id="JAUSUR010000001">
    <property type="protein sequence ID" value="MDQ0359776.1"/>
    <property type="molecule type" value="Genomic_DNA"/>
</dbReference>
<dbReference type="SUPFAM" id="SSF53850">
    <property type="entry name" value="Periplasmic binding protein-like II"/>
    <property type="match status" value="1"/>
</dbReference>
<dbReference type="Proteomes" id="UP001230220">
    <property type="component" value="Unassembled WGS sequence"/>
</dbReference>
<evidence type="ECO:0000313" key="3">
    <source>
        <dbReference type="Proteomes" id="UP001230220"/>
    </source>
</evidence>
<evidence type="ECO:0000313" key="2">
    <source>
        <dbReference type="EMBL" id="MDQ0359776.1"/>
    </source>
</evidence>
<keyword evidence="3" id="KW-1185">Reference proteome</keyword>
<protein>
    <submittedName>
        <fullName evidence="2">Iron(III) transport system substrate-binding protein</fullName>
    </submittedName>
</protein>
<keyword evidence="1" id="KW-0732">Signal</keyword>
<sequence>MSKLTKLFLVACFCVAFLGGCKKEESKQVIIYTNADEEAQLAMQKVLDKNGFKGQYILQTYGTNELGGKLLGEGIDIEADLITMSSYYIDSAQEENDMFVDLDIDKQTIDDVPSYRTPLLAIEGTIIVNTTELEKAGLERPTSLKDLAKPEYKDNISIVDMAGSSTGWLLVQALIEEYGEKEAEKILTAMMENAGPHLESSGSGPLKKVRAGEVAIGFGLRHQAIADKAEGLPIDYIDPEEGNFTLTESIAVVKRSEKKTELAKAMAKCIIEDGRDDVMENYPMPLYEGEEVESGSVSGNEKTFSQPLTIELLQEHLDLSEKCRMKAWE</sequence>
<dbReference type="PROSITE" id="PS51257">
    <property type="entry name" value="PROKAR_LIPOPROTEIN"/>
    <property type="match status" value="1"/>
</dbReference>
<dbReference type="Gene3D" id="3.40.190.10">
    <property type="entry name" value="Periplasmic binding protein-like II"/>
    <property type="match status" value="2"/>
</dbReference>
<evidence type="ECO:0000256" key="1">
    <source>
        <dbReference type="ARBA" id="ARBA00022729"/>
    </source>
</evidence>
<gene>
    <name evidence="2" type="ORF">J2S15_000507</name>
</gene>
<dbReference type="Pfam" id="PF13343">
    <property type="entry name" value="SBP_bac_6"/>
    <property type="match status" value="1"/>
</dbReference>
<dbReference type="PANTHER" id="PTHR30006:SF2">
    <property type="entry name" value="ABC TRANSPORTER SUBSTRATE-BINDING PROTEIN"/>
    <property type="match status" value="1"/>
</dbReference>
<dbReference type="RefSeq" id="WP_307405174.1">
    <property type="nucleotide sequence ID" value="NZ_JAUSUR010000001.1"/>
</dbReference>
<comment type="caution">
    <text evidence="2">The sequence shown here is derived from an EMBL/GenBank/DDBJ whole genome shotgun (WGS) entry which is preliminary data.</text>
</comment>
<dbReference type="PANTHER" id="PTHR30006">
    <property type="entry name" value="THIAMINE-BINDING PERIPLASMIC PROTEIN-RELATED"/>
    <property type="match status" value="1"/>
</dbReference>
<reference evidence="2 3" key="1">
    <citation type="submission" date="2023-07" db="EMBL/GenBank/DDBJ databases">
        <title>Genomic Encyclopedia of Type Strains, Phase IV (KMG-IV): sequencing the most valuable type-strain genomes for metagenomic binning, comparative biology and taxonomic classification.</title>
        <authorList>
            <person name="Goeker M."/>
        </authorList>
    </citation>
    <scope>NUCLEOTIDE SEQUENCE [LARGE SCALE GENOMIC DNA]</scope>
    <source>
        <strain evidence="2 3">DSM 16784</strain>
    </source>
</reference>
<accession>A0ABU0DYR7</accession>
<name>A0ABU0DYR7_9FIRM</name>